<feature type="region of interest" description="Disordered" evidence="8">
    <location>
        <begin position="1144"/>
        <end position="1179"/>
    </location>
</feature>
<keyword evidence="7" id="KW-0539">Nucleus</keyword>
<dbReference type="SMART" id="SM00317">
    <property type="entry name" value="SET"/>
    <property type="match status" value="1"/>
</dbReference>
<dbReference type="GO" id="GO:0005694">
    <property type="term" value="C:chromosome"/>
    <property type="evidence" value="ECO:0007669"/>
    <property type="project" value="UniProtKB-SubCell"/>
</dbReference>
<feature type="region of interest" description="Disordered" evidence="8">
    <location>
        <begin position="684"/>
        <end position="719"/>
    </location>
</feature>
<evidence type="ECO:0000259" key="9">
    <source>
        <dbReference type="PROSITE" id="PS50280"/>
    </source>
</evidence>
<feature type="region of interest" description="Disordered" evidence="8">
    <location>
        <begin position="1237"/>
        <end position="1268"/>
    </location>
</feature>
<dbReference type="InterPro" id="IPR003616">
    <property type="entry name" value="Post-SET_dom"/>
</dbReference>
<dbReference type="GO" id="GO:0042054">
    <property type="term" value="F:histone methyltransferase activity"/>
    <property type="evidence" value="ECO:0007669"/>
    <property type="project" value="InterPro"/>
</dbReference>
<protein>
    <recommendedName>
        <fullName evidence="14">Histone-lysine N-methyltransferase</fullName>
    </recommendedName>
</protein>
<feature type="region of interest" description="Disordered" evidence="8">
    <location>
        <begin position="862"/>
        <end position="898"/>
    </location>
</feature>
<evidence type="ECO:0000256" key="5">
    <source>
        <dbReference type="ARBA" id="ARBA00022679"/>
    </source>
</evidence>
<feature type="region of interest" description="Disordered" evidence="8">
    <location>
        <begin position="781"/>
        <end position="809"/>
    </location>
</feature>
<dbReference type="SMART" id="SM00570">
    <property type="entry name" value="AWS"/>
    <property type="match status" value="1"/>
</dbReference>
<dbReference type="Gene3D" id="2.170.270.10">
    <property type="entry name" value="SET domain"/>
    <property type="match status" value="1"/>
</dbReference>
<dbReference type="PROSITE" id="PS51215">
    <property type="entry name" value="AWS"/>
    <property type="match status" value="1"/>
</dbReference>
<feature type="domain" description="SET" evidence="9">
    <location>
        <begin position="1335"/>
        <end position="1454"/>
    </location>
</feature>
<sequence length="1750" mass="189202">MDESFLKARARGSARFTAPMTSPTYATEAPEELPSLATRDRRFAITPDMLKNQMAELVERGLYAAVAPPTPRDKERAFSDYTAPAPAPEEGRARCPSMSVLEAAEALVAQANSETAPEPNRRRSNRQAGLPPPDITPPLELVPLEPRSSRKRARSSSKSRSTSRGRSPQHAAETIPEIVLRARPPPLAPPAPRREFEACSSTGATLGTASLDGRTLSDLQSVHDEDLSARPRRGRSRRRKSEMPRRPDWAVATSARRSAATTVGDEAGTARATIASARRALVGAAFGCAEAATASAADSASTARDVVALTYGAVMGSAELSAQEASRAAALTVGGAVMAVETTSLAARRWYAIAAESTARAASARAAGVAAIALESVAGARCRATAFLADLAIAAAGSARDRARKMLEAATLAAWKSTSASVVEAAVAASEASLAAATSSRARAAAAVEAASFKALLCDRAARAVATAAQARGVAEVAAAAAARDAAAAAAAATADRDVAAAAAAAAAARGAAAAAAAAARDASAASAMPDEEDDLISEDSLDEDVERGKRVRILSSLAEGIITSKIFNGWRRVELDDGTSTDVKTADLEYLAAANDHVPVADFLPVGDGVDARPAPVPEPPKSAALEAHNFPDIIKGARVRDGQTGREGVVAGEVKKGGWAKVLWDGTDEAVSARPGLLAIIGDGSAPTDSSGRRKALKPTRGGPKPPRDVPAAASRRRGTIVVGTHVAVLPKPTVPAAGVGVITEVIKGGWRRVKLDGAARPEVVSFRVHMLEALDEEASSYRPAKRRPGHSTSSSPGYSSRPRNDHFFPGANVVIVSGDPESEGRRGVVTRVFDQNGWRKVTLEGSTVERNFRPGQLALASSSSLSSSDGRLPPSPPVDEHPPPRAEDKSAAAHEWPFPLGSRVAIIDDDKNAEAVGKIGVVTRVSTKGWRQIRREDTGEVKNYRIFQVHAAEAFEEDDARPVQQQQQVQQQQPPPPPDAKVAPEQPLVFDDPFGVGRRVRVCVEDDSMYDRVGVVTRVKQRCWRHVLFEDIGKTRPMRTIQLMTVDDPDAANKKPDRAVVEAERPRFEQTPFVLPPSDSDAFKVGARVRIKTEFLPRLGKSSEGVYGVGIVVEIGTAGWHRVVLENSKGGSGEVTVRRDRLRVLDHDLPDDDDDDDDNNQKEEVKESEEDRPPAYRHIARMCLTASAKKVLTDRSAKRTGMQRRICADDETPTCECISREAWNSQIARELEERRVGAGRRKKDEGEEEEPSDDDDRRKRRRSCSVDQPTVELEFENDEEHAYALRLENEKTIGVECDRDCLNRQLCVECVDSSCAHGERCQNRQFKRRQFKRVVVTKTPRCGWGLRAGEKIYKDEFIIEALGELVDKDEAATRLRLAEQRGEHNFYMFGCDTSSGLVIDATNKGNESRFANHSCDPSCELNKWRVGDAERYGFFARYDLNPGDEITFDYRFKQAFWHTTLQNRPCYCGAENCIGFFSSSGKAQSIPAKRARTPKRAQLVEAPAPAEDLDLPAQKRLRSSSSSSSSSGGGKEESTRLARAVRAAKAGVVTDDDDTKEDDDSTITADEFGAGLDAPRAEQWLRAMLKDGSLTRDDDFEDDLVFLELSNFDQDGPPFLASAFLYTDPPLADEERPSGPISPDDFVLDMPEPRPSIDELRDSFFRSKRRRGVKRVSRVADVVRSRRLAEIRSIVYKTKDENVRRKLIQVVDSVDATVNLDETVVDRVADDASLAPATPAVKHATLHESSA</sequence>
<dbReference type="InterPro" id="IPR006560">
    <property type="entry name" value="AWS_dom"/>
</dbReference>
<feature type="compositionally biased region" description="Basic and acidic residues" evidence="8">
    <location>
        <begin position="881"/>
        <end position="895"/>
    </location>
</feature>
<evidence type="ECO:0000256" key="7">
    <source>
        <dbReference type="ARBA" id="ARBA00023242"/>
    </source>
</evidence>
<evidence type="ECO:0000256" key="3">
    <source>
        <dbReference type="ARBA" id="ARBA00022454"/>
    </source>
</evidence>
<feature type="compositionally biased region" description="Acidic residues" evidence="8">
    <location>
        <begin position="1152"/>
        <end position="1161"/>
    </location>
</feature>
<gene>
    <name evidence="12" type="ORF">CTAYLR_002651</name>
</gene>
<feature type="region of interest" description="Disordered" evidence="8">
    <location>
        <begin position="1504"/>
        <end position="1573"/>
    </location>
</feature>
<dbReference type="InterPro" id="IPR050777">
    <property type="entry name" value="SET2_Histone-Lys_MeTrsfase"/>
</dbReference>
<feature type="compositionally biased region" description="Basic residues" evidence="8">
    <location>
        <begin position="149"/>
        <end position="163"/>
    </location>
</feature>
<evidence type="ECO:0000259" key="11">
    <source>
        <dbReference type="PROSITE" id="PS51215"/>
    </source>
</evidence>
<keyword evidence="5" id="KW-0808">Transferase</keyword>
<evidence type="ECO:0000256" key="4">
    <source>
        <dbReference type="ARBA" id="ARBA00022603"/>
    </source>
</evidence>
<feature type="compositionally biased region" description="Polar residues" evidence="8">
    <location>
        <begin position="199"/>
        <end position="208"/>
    </location>
</feature>
<dbReference type="PANTHER" id="PTHR22884">
    <property type="entry name" value="SET DOMAIN PROTEINS"/>
    <property type="match status" value="1"/>
</dbReference>
<organism evidence="12 13">
    <name type="scientific">Chrysophaeum taylorii</name>
    <dbReference type="NCBI Taxonomy" id="2483200"/>
    <lineage>
        <taxon>Eukaryota</taxon>
        <taxon>Sar</taxon>
        <taxon>Stramenopiles</taxon>
        <taxon>Ochrophyta</taxon>
        <taxon>Pelagophyceae</taxon>
        <taxon>Pelagomonadales</taxon>
        <taxon>Pelagomonadaceae</taxon>
        <taxon>Chrysophaeum</taxon>
    </lineage>
</organism>
<evidence type="ECO:0000259" key="10">
    <source>
        <dbReference type="PROSITE" id="PS50868"/>
    </source>
</evidence>
<proteinExistence type="predicted"/>
<feature type="compositionally biased region" description="Low complexity" evidence="8">
    <location>
        <begin position="794"/>
        <end position="803"/>
    </location>
</feature>
<evidence type="ECO:0008006" key="14">
    <source>
        <dbReference type="Google" id="ProtNLM"/>
    </source>
</evidence>
<keyword evidence="6" id="KW-0949">S-adenosyl-L-methionine</keyword>
<dbReference type="GO" id="GO:0005634">
    <property type="term" value="C:nucleus"/>
    <property type="evidence" value="ECO:0007669"/>
    <property type="project" value="UniProtKB-SubCell"/>
</dbReference>
<feature type="compositionally biased region" description="Low complexity" evidence="8">
    <location>
        <begin position="250"/>
        <end position="267"/>
    </location>
</feature>
<feature type="domain" description="AWS" evidence="11">
    <location>
        <begin position="1283"/>
        <end position="1333"/>
    </location>
</feature>
<feature type="compositionally biased region" description="Low complexity" evidence="8">
    <location>
        <begin position="1540"/>
        <end position="1552"/>
    </location>
</feature>
<dbReference type="EMBL" id="JAQMWT010000398">
    <property type="protein sequence ID" value="KAJ8601889.1"/>
    <property type="molecule type" value="Genomic_DNA"/>
</dbReference>
<dbReference type="InterPro" id="IPR001214">
    <property type="entry name" value="SET_dom"/>
</dbReference>
<feature type="region of interest" description="Disordered" evidence="8">
    <location>
        <begin position="110"/>
        <end position="267"/>
    </location>
</feature>
<dbReference type="SUPFAM" id="SSF82199">
    <property type="entry name" value="SET domain"/>
    <property type="match status" value="1"/>
</dbReference>
<dbReference type="Pfam" id="PF17907">
    <property type="entry name" value="AWS"/>
    <property type="match status" value="1"/>
</dbReference>
<keyword evidence="3" id="KW-0158">Chromosome</keyword>
<feature type="compositionally biased region" description="Low complexity" evidence="8">
    <location>
        <begin position="862"/>
        <end position="871"/>
    </location>
</feature>
<comment type="subcellular location">
    <subcellularLocation>
        <location evidence="2">Chromosome</location>
    </subcellularLocation>
    <subcellularLocation>
        <location evidence="1">Nucleus</location>
    </subcellularLocation>
</comment>
<dbReference type="Proteomes" id="UP001230188">
    <property type="component" value="Unassembled WGS sequence"/>
</dbReference>
<feature type="compositionally biased region" description="Acidic residues" evidence="8">
    <location>
        <begin position="1553"/>
        <end position="1564"/>
    </location>
</feature>
<feature type="region of interest" description="Disordered" evidence="8">
    <location>
        <begin position="959"/>
        <end position="991"/>
    </location>
</feature>
<name>A0AAD7XKV6_9STRA</name>
<dbReference type="InterPro" id="IPR046341">
    <property type="entry name" value="SET_dom_sf"/>
</dbReference>
<dbReference type="Pfam" id="PF00856">
    <property type="entry name" value="SET"/>
    <property type="match status" value="1"/>
</dbReference>
<feature type="region of interest" description="Disordered" evidence="8">
    <location>
        <begin position="66"/>
        <end position="96"/>
    </location>
</feature>
<feature type="compositionally biased region" description="Basic and acidic residues" evidence="8">
    <location>
        <begin position="1162"/>
        <end position="1177"/>
    </location>
</feature>
<keyword evidence="13" id="KW-1185">Reference proteome</keyword>
<feature type="compositionally biased region" description="Basic residues" evidence="8">
    <location>
        <begin position="230"/>
        <end position="240"/>
    </location>
</feature>
<reference evidence="12" key="1">
    <citation type="submission" date="2023-01" db="EMBL/GenBank/DDBJ databases">
        <title>Metagenome sequencing of chrysophaentin producing Chrysophaeum taylorii.</title>
        <authorList>
            <person name="Davison J."/>
            <person name="Bewley C."/>
        </authorList>
    </citation>
    <scope>NUCLEOTIDE SEQUENCE</scope>
    <source>
        <strain evidence="12">NIES-1699</strain>
    </source>
</reference>
<evidence type="ECO:0000256" key="1">
    <source>
        <dbReference type="ARBA" id="ARBA00004123"/>
    </source>
</evidence>
<evidence type="ECO:0000313" key="12">
    <source>
        <dbReference type="EMBL" id="KAJ8601889.1"/>
    </source>
</evidence>
<dbReference type="PROSITE" id="PS50280">
    <property type="entry name" value="SET"/>
    <property type="match status" value="1"/>
</dbReference>
<feature type="domain" description="Post-SET" evidence="10">
    <location>
        <begin position="1465"/>
        <end position="1481"/>
    </location>
</feature>
<dbReference type="GO" id="GO:0032259">
    <property type="term" value="P:methylation"/>
    <property type="evidence" value="ECO:0007669"/>
    <property type="project" value="UniProtKB-KW"/>
</dbReference>
<comment type="caution">
    <text evidence="12">The sequence shown here is derived from an EMBL/GenBank/DDBJ whole genome shotgun (WGS) entry which is preliminary data.</text>
</comment>
<evidence type="ECO:0000313" key="13">
    <source>
        <dbReference type="Proteomes" id="UP001230188"/>
    </source>
</evidence>
<feature type="compositionally biased region" description="Low complexity" evidence="8">
    <location>
        <begin position="965"/>
        <end position="975"/>
    </location>
</feature>
<evidence type="ECO:0000256" key="8">
    <source>
        <dbReference type="SAM" id="MobiDB-lite"/>
    </source>
</evidence>
<evidence type="ECO:0000256" key="6">
    <source>
        <dbReference type="ARBA" id="ARBA00022691"/>
    </source>
</evidence>
<dbReference type="PROSITE" id="PS50868">
    <property type="entry name" value="POST_SET"/>
    <property type="match status" value="1"/>
</dbReference>
<keyword evidence="4" id="KW-0489">Methyltransferase</keyword>
<accession>A0AAD7XKV6</accession>
<evidence type="ECO:0000256" key="2">
    <source>
        <dbReference type="ARBA" id="ARBA00004286"/>
    </source>
</evidence>